<dbReference type="STRING" id="419479.SAMN04488563_5859"/>
<sequence>MRYEFLVAGTVSETVEAAFPELTATRARTGGTSLHGPVEDDARVRELLERFEDLGITVVEMRQLPD</sequence>
<accession>A0A1H2LCY2</accession>
<reference evidence="2" key="1">
    <citation type="submission" date="2016-10" db="EMBL/GenBank/DDBJ databases">
        <authorList>
            <person name="Varghese N."/>
            <person name="Submissions S."/>
        </authorList>
    </citation>
    <scope>NUCLEOTIDE SEQUENCE [LARGE SCALE GENOMIC DNA]</scope>
    <source>
        <strain evidence="2">DSM 45079</strain>
    </source>
</reference>
<dbReference type="RefSeq" id="WP_197683376.1">
    <property type="nucleotide sequence ID" value="NZ_LBMC01000032.1"/>
</dbReference>
<proteinExistence type="predicted"/>
<dbReference type="AlphaFoldDB" id="A0A1H2LCY2"/>
<name>A0A1H2LCY2_9ACTN</name>
<gene>
    <name evidence="1" type="ORF">SAMN04488563_5859</name>
</gene>
<evidence type="ECO:0000313" key="1">
    <source>
        <dbReference type="EMBL" id="SDU78789.1"/>
    </source>
</evidence>
<keyword evidence="2" id="KW-1185">Reference proteome</keyword>
<dbReference type="Proteomes" id="UP000182977">
    <property type="component" value="Chromosome I"/>
</dbReference>
<protein>
    <submittedName>
        <fullName evidence="1">Uncharacterized protein</fullName>
    </submittedName>
</protein>
<evidence type="ECO:0000313" key="2">
    <source>
        <dbReference type="Proteomes" id="UP000182977"/>
    </source>
</evidence>
<dbReference type="EMBL" id="LT629791">
    <property type="protein sequence ID" value="SDU78789.1"/>
    <property type="molecule type" value="Genomic_DNA"/>
</dbReference>
<organism evidence="1 2">
    <name type="scientific">Jiangella alkaliphila</name>
    <dbReference type="NCBI Taxonomy" id="419479"/>
    <lineage>
        <taxon>Bacteria</taxon>
        <taxon>Bacillati</taxon>
        <taxon>Actinomycetota</taxon>
        <taxon>Actinomycetes</taxon>
        <taxon>Jiangellales</taxon>
        <taxon>Jiangellaceae</taxon>
        <taxon>Jiangella</taxon>
    </lineage>
</organism>